<evidence type="ECO:0000256" key="1">
    <source>
        <dbReference type="SAM" id="Phobius"/>
    </source>
</evidence>
<dbReference type="Proteomes" id="UP000676967">
    <property type="component" value="Chromosome"/>
</dbReference>
<feature type="transmembrane region" description="Helical" evidence="1">
    <location>
        <begin position="42"/>
        <end position="61"/>
    </location>
</feature>
<evidence type="ECO:0000313" key="3">
    <source>
        <dbReference type="Proteomes" id="UP000676967"/>
    </source>
</evidence>
<sequence>MQVGGVVAVAVLAAGSWFGWMGWDHEYQTDPVTGVVSGPYEAWQVIGCAVTLLAIFAGAVVAGVRPAFVSIALTLAFTAAWTYTAAAEDATGLYGAGAVLLLLGLGLATAVATLVVALIRSRRGAA</sequence>
<protein>
    <recommendedName>
        <fullName evidence="4">Integral membrane protein</fullName>
    </recommendedName>
</protein>
<evidence type="ECO:0000313" key="2">
    <source>
        <dbReference type="EMBL" id="BCJ44754.1"/>
    </source>
</evidence>
<feature type="transmembrane region" description="Helical" evidence="1">
    <location>
        <begin position="93"/>
        <end position="119"/>
    </location>
</feature>
<reference evidence="2 3" key="1">
    <citation type="submission" date="2020-08" db="EMBL/GenBank/DDBJ databases">
        <title>Whole genome shotgun sequence of Actinoplanes ianthinogenes NBRC 13996.</title>
        <authorList>
            <person name="Komaki H."/>
            <person name="Tamura T."/>
        </authorList>
    </citation>
    <scope>NUCLEOTIDE SEQUENCE [LARGE SCALE GENOMIC DNA]</scope>
    <source>
        <strain evidence="2 3">NBRC 13996</strain>
    </source>
</reference>
<evidence type="ECO:0008006" key="4">
    <source>
        <dbReference type="Google" id="ProtNLM"/>
    </source>
</evidence>
<keyword evidence="1" id="KW-0812">Transmembrane</keyword>
<gene>
    <name evidence="2" type="ORF">Aiant_54110</name>
</gene>
<name>A0ABN6CJ36_9ACTN</name>
<keyword evidence="1" id="KW-1133">Transmembrane helix</keyword>
<organism evidence="2 3">
    <name type="scientific">Actinoplanes ianthinogenes</name>
    <dbReference type="NCBI Taxonomy" id="122358"/>
    <lineage>
        <taxon>Bacteria</taxon>
        <taxon>Bacillati</taxon>
        <taxon>Actinomycetota</taxon>
        <taxon>Actinomycetes</taxon>
        <taxon>Micromonosporales</taxon>
        <taxon>Micromonosporaceae</taxon>
        <taxon>Actinoplanes</taxon>
    </lineage>
</organism>
<keyword evidence="1" id="KW-0472">Membrane</keyword>
<keyword evidence="3" id="KW-1185">Reference proteome</keyword>
<feature type="transmembrane region" description="Helical" evidence="1">
    <location>
        <begin position="68"/>
        <end position="87"/>
    </location>
</feature>
<accession>A0ABN6CJ36</accession>
<proteinExistence type="predicted"/>
<dbReference type="EMBL" id="AP023356">
    <property type="protein sequence ID" value="BCJ44754.1"/>
    <property type="molecule type" value="Genomic_DNA"/>
</dbReference>